<feature type="transmembrane region" description="Helical" evidence="8">
    <location>
        <begin position="338"/>
        <end position="355"/>
    </location>
</feature>
<dbReference type="GO" id="GO:0005886">
    <property type="term" value="C:plasma membrane"/>
    <property type="evidence" value="ECO:0007669"/>
    <property type="project" value="UniProtKB-SubCell"/>
</dbReference>
<feature type="transmembrane region" description="Helical" evidence="8">
    <location>
        <begin position="61"/>
        <end position="84"/>
    </location>
</feature>
<proteinExistence type="predicted"/>
<comment type="subcellular location">
    <subcellularLocation>
        <location evidence="1">Cell membrane</location>
        <topology evidence="1">Multi-pass membrane protein</topology>
    </subcellularLocation>
</comment>
<dbReference type="Pfam" id="PF00083">
    <property type="entry name" value="Sugar_tr"/>
    <property type="match status" value="1"/>
</dbReference>
<dbReference type="Gene3D" id="1.20.1250.20">
    <property type="entry name" value="MFS general substrate transporter like domains"/>
    <property type="match status" value="2"/>
</dbReference>
<dbReference type="AlphaFoldDB" id="A0A4R5LDD6"/>
<keyword evidence="4 8" id="KW-0812">Transmembrane</keyword>
<feature type="transmembrane region" description="Helical" evidence="8">
    <location>
        <begin position="407"/>
        <end position="428"/>
    </location>
</feature>
<keyword evidence="7 8" id="KW-0472">Membrane</keyword>
<reference evidence="10 11" key="1">
    <citation type="submission" date="2019-03" db="EMBL/GenBank/DDBJ databases">
        <title>Paraburkholderia sp. isolated from native Mimosa gymnas in Guartela State Park, Brazil.</title>
        <authorList>
            <person name="Paulitsch F."/>
            <person name="Hungria M."/>
            <person name="Delamuta J.R.M."/>
            <person name="Ribeiro R.A."/>
            <person name="Dall'Agnol R."/>
            <person name="Silva J.S.B."/>
        </authorList>
    </citation>
    <scope>NUCLEOTIDE SEQUENCE [LARGE SCALE GENOMIC DNA]</scope>
    <source>
        <strain evidence="10 11">CNPSo 3008</strain>
    </source>
</reference>
<feature type="transmembrane region" description="Helical" evidence="8">
    <location>
        <begin position="20"/>
        <end position="41"/>
    </location>
</feature>
<dbReference type="SUPFAM" id="SSF103473">
    <property type="entry name" value="MFS general substrate transporter"/>
    <property type="match status" value="1"/>
</dbReference>
<evidence type="ECO:0000259" key="9">
    <source>
        <dbReference type="PROSITE" id="PS50850"/>
    </source>
</evidence>
<name>A0A4R5LDD6_9BURK</name>
<feature type="transmembrane region" description="Helical" evidence="8">
    <location>
        <begin position="190"/>
        <end position="210"/>
    </location>
</feature>
<feature type="transmembrane region" description="Helical" evidence="8">
    <location>
        <begin position="313"/>
        <end position="332"/>
    </location>
</feature>
<dbReference type="PANTHER" id="PTHR43528:SF1">
    <property type="entry name" value="ALPHA-KETOGLUTARATE PERMEASE"/>
    <property type="match status" value="1"/>
</dbReference>
<dbReference type="InterPro" id="IPR020846">
    <property type="entry name" value="MFS_dom"/>
</dbReference>
<feature type="transmembrane region" description="Helical" evidence="8">
    <location>
        <begin position="244"/>
        <end position="264"/>
    </location>
</feature>
<dbReference type="EMBL" id="SMOD01000016">
    <property type="protein sequence ID" value="TDG06139.1"/>
    <property type="molecule type" value="Genomic_DNA"/>
</dbReference>
<feature type="transmembrane region" description="Helical" evidence="8">
    <location>
        <begin position="116"/>
        <end position="136"/>
    </location>
</feature>
<dbReference type="GO" id="GO:0015293">
    <property type="term" value="F:symporter activity"/>
    <property type="evidence" value="ECO:0007669"/>
    <property type="project" value="UniProtKB-KW"/>
</dbReference>
<evidence type="ECO:0000256" key="7">
    <source>
        <dbReference type="ARBA" id="ARBA00023136"/>
    </source>
</evidence>
<feature type="domain" description="Major facilitator superfamily (MFS) profile" evidence="9">
    <location>
        <begin position="20"/>
        <end position="432"/>
    </location>
</feature>
<evidence type="ECO:0000256" key="5">
    <source>
        <dbReference type="ARBA" id="ARBA00022847"/>
    </source>
</evidence>
<evidence type="ECO:0000313" key="10">
    <source>
        <dbReference type="EMBL" id="TDG06139.1"/>
    </source>
</evidence>
<dbReference type="InterPro" id="IPR051084">
    <property type="entry name" value="H+-coupled_symporters"/>
</dbReference>
<feature type="transmembrane region" description="Helical" evidence="8">
    <location>
        <begin position="157"/>
        <end position="184"/>
    </location>
</feature>
<dbReference type="FunFam" id="1.20.1250.20:FF:000001">
    <property type="entry name" value="Dicarboxylate MFS transporter"/>
    <property type="match status" value="1"/>
</dbReference>
<organism evidence="10 11">
    <name type="scientific">Paraburkholderia guartelaensis</name>
    <dbReference type="NCBI Taxonomy" id="2546446"/>
    <lineage>
        <taxon>Bacteria</taxon>
        <taxon>Pseudomonadati</taxon>
        <taxon>Pseudomonadota</taxon>
        <taxon>Betaproteobacteria</taxon>
        <taxon>Burkholderiales</taxon>
        <taxon>Burkholderiaceae</taxon>
        <taxon>Paraburkholderia</taxon>
    </lineage>
</organism>
<dbReference type="InterPro" id="IPR011701">
    <property type="entry name" value="MFS"/>
</dbReference>
<feature type="transmembrane region" description="Helical" evidence="8">
    <location>
        <begin position="376"/>
        <end position="395"/>
    </location>
</feature>
<evidence type="ECO:0000313" key="11">
    <source>
        <dbReference type="Proteomes" id="UP000295606"/>
    </source>
</evidence>
<keyword evidence="3" id="KW-1003">Cell membrane</keyword>
<protein>
    <submittedName>
        <fullName evidence="10">MFS transporter</fullName>
    </submittedName>
</protein>
<dbReference type="InterPro" id="IPR036259">
    <property type="entry name" value="MFS_trans_sf"/>
</dbReference>
<dbReference type="PANTHER" id="PTHR43528">
    <property type="entry name" value="ALPHA-KETOGLUTARATE PERMEASE"/>
    <property type="match status" value="1"/>
</dbReference>
<evidence type="ECO:0000256" key="6">
    <source>
        <dbReference type="ARBA" id="ARBA00022989"/>
    </source>
</evidence>
<evidence type="ECO:0000256" key="2">
    <source>
        <dbReference type="ARBA" id="ARBA00022448"/>
    </source>
</evidence>
<evidence type="ECO:0000256" key="3">
    <source>
        <dbReference type="ARBA" id="ARBA00022475"/>
    </source>
</evidence>
<evidence type="ECO:0000256" key="1">
    <source>
        <dbReference type="ARBA" id="ARBA00004651"/>
    </source>
</evidence>
<keyword evidence="5" id="KW-0769">Symport</keyword>
<dbReference type="InterPro" id="IPR005828">
    <property type="entry name" value="MFS_sugar_transport-like"/>
</dbReference>
<feature type="transmembrane region" description="Helical" evidence="8">
    <location>
        <begin position="276"/>
        <end position="301"/>
    </location>
</feature>
<dbReference type="OrthoDB" id="6766492at2"/>
<gene>
    <name evidence="10" type="ORF">E1N52_21510</name>
</gene>
<keyword evidence="2" id="KW-0813">Transport</keyword>
<sequence>METGSSVTGAPLSRGMVRRIVFSSSIGNALEWFDFLVYGYFAPIIAKQFFPVHDEWLSTLLAVGTFGISFLMRPLGAIVLGVYGDRKGRKAALTLAIALMMAGTLAMAVMPPYASIGIAAPLLILLARLVQGFAVGGEFGSATAFMVEHSSAKRGYYASWQFASQGAAAILAASFGGVLAWWLPPEQLQAWGWRVPFFFGLVLGPVGWYIRSHLDETPEFVANQQAHGEQDARATNEPGLGRQWVSLLLAVGIVAQSTVGVYILQLYMPMYAVKQLHMAAATSFGVVVLNGGLQFALSPVMGALSDRIGRIRIMLTTSILLAALTYPMFALLQRHPTLGWLLVLQGAAGIFKAAYSGPMPALMSEIFPVRVRSAGLSIAYSLGVTLFGGFAPTIAEVLIHVTGDTLAPAYYVSLAAVISGVSLAIVGWRTMRQASMRTTLAS</sequence>
<dbReference type="Proteomes" id="UP000295606">
    <property type="component" value="Unassembled WGS sequence"/>
</dbReference>
<comment type="caution">
    <text evidence="10">The sequence shown here is derived from an EMBL/GenBank/DDBJ whole genome shotgun (WGS) entry which is preliminary data.</text>
</comment>
<evidence type="ECO:0000256" key="4">
    <source>
        <dbReference type="ARBA" id="ARBA00022692"/>
    </source>
</evidence>
<keyword evidence="6 8" id="KW-1133">Transmembrane helix</keyword>
<accession>A0A4R5LDD6</accession>
<evidence type="ECO:0000256" key="8">
    <source>
        <dbReference type="SAM" id="Phobius"/>
    </source>
</evidence>
<dbReference type="PROSITE" id="PS50850">
    <property type="entry name" value="MFS"/>
    <property type="match status" value="1"/>
</dbReference>
<feature type="transmembrane region" description="Helical" evidence="8">
    <location>
        <begin position="91"/>
        <end position="110"/>
    </location>
</feature>
<dbReference type="RefSeq" id="WP_133184745.1">
    <property type="nucleotide sequence ID" value="NZ_SMOD01000016.1"/>
</dbReference>
<dbReference type="Pfam" id="PF07690">
    <property type="entry name" value="MFS_1"/>
    <property type="match status" value="1"/>
</dbReference>